<dbReference type="EMBL" id="JAUBYV010000010">
    <property type="protein sequence ID" value="KAK2624552.1"/>
    <property type="molecule type" value="Genomic_DNA"/>
</dbReference>
<sequence length="496" mass="55586">MAHSIRRHKTDISERSTASDESQDTQSTAPTTLYSNFSIPRADLDYSEKQHFDLSPCTNFCARSSTETYSSTVESFEELTDEPDTDNPSDDALESRAPSGGCASLRPSTPADFAHFFPSLSRLCIRHDDTTPDGNMNLRVDIERRRGTIQLFHLKMNDLRQREFSLRRYERASGREVCHSARKPAPRAPSRPARSRSVSHALASIVKPDFKRASTSMSTTPAQPGRARPPPTTPAQRQDSGYGSGDEHEPSYFSPHAVQPPPPPSDTVKLEFANYAQVEVKPRGAKAATRYEFEYWGSRYAWRRVERRSEVEYHLFREGKAEQVPVAHIVPELRSPEQVREEERKGGWVPPCSMWIEERGVLKAESDVADVIVATGLIALVDDTIKRRFHPQSRPSPSPHLSAKAHPHSSFKLDFGPKALVEHMFKRRDSVPEAASPSRFASGGGRGSCHCWFWSHLRKTRGKPGKVRIQKKGEGRTTGTLQILSSVNFNIWVGAG</sequence>
<reference evidence="2" key="1">
    <citation type="submission" date="2023-06" db="EMBL/GenBank/DDBJ databases">
        <title>Draft genome of Marssonina rosae.</title>
        <authorList>
            <person name="Cheng Q."/>
        </authorList>
    </citation>
    <scope>NUCLEOTIDE SEQUENCE</scope>
    <source>
        <strain evidence="2">R4</strain>
    </source>
</reference>
<comment type="caution">
    <text evidence="2">The sequence shown here is derived from an EMBL/GenBank/DDBJ whole genome shotgun (WGS) entry which is preliminary data.</text>
</comment>
<accession>A0AAD9SW12</accession>
<evidence type="ECO:0000256" key="1">
    <source>
        <dbReference type="SAM" id="MobiDB-lite"/>
    </source>
</evidence>
<dbReference type="Proteomes" id="UP001285354">
    <property type="component" value="Unassembled WGS sequence"/>
</dbReference>
<feature type="region of interest" description="Disordered" evidence="1">
    <location>
        <begin position="389"/>
        <end position="410"/>
    </location>
</feature>
<evidence type="ECO:0000313" key="2">
    <source>
        <dbReference type="EMBL" id="KAK2624552.1"/>
    </source>
</evidence>
<evidence type="ECO:0000313" key="3">
    <source>
        <dbReference type="Proteomes" id="UP001285354"/>
    </source>
</evidence>
<dbReference type="AlphaFoldDB" id="A0AAD9SW12"/>
<protein>
    <submittedName>
        <fullName evidence="2">Uncharacterized protein</fullName>
    </submittedName>
</protein>
<feature type="region of interest" description="Disordered" evidence="1">
    <location>
        <begin position="1"/>
        <end position="34"/>
    </location>
</feature>
<name>A0AAD9SW12_9HELO</name>
<gene>
    <name evidence="2" type="ORF">QTJ16_006502</name>
</gene>
<feature type="compositionally biased region" description="Acidic residues" evidence="1">
    <location>
        <begin position="77"/>
        <end position="92"/>
    </location>
</feature>
<feature type="region of interest" description="Disordered" evidence="1">
    <location>
        <begin position="77"/>
        <end position="105"/>
    </location>
</feature>
<feature type="region of interest" description="Disordered" evidence="1">
    <location>
        <begin position="171"/>
        <end position="265"/>
    </location>
</feature>
<proteinExistence type="predicted"/>
<feature type="compositionally biased region" description="Polar residues" evidence="1">
    <location>
        <begin position="19"/>
        <end position="34"/>
    </location>
</feature>
<organism evidence="2 3">
    <name type="scientific">Diplocarpon rosae</name>
    <dbReference type="NCBI Taxonomy" id="946125"/>
    <lineage>
        <taxon>Eukaryota</taxon>
        <taxon>Fungi</taxon>
        <taxon>Dikarya</taxon>
        <taxon>Ascomycota</taxon>
        <taxon>Pezizomycotina</taxon>
        <taxon>Leotiomycetes</taxon>
        <taxon>Helotiales</taxon>
        <taxon>Drepanopezizaceae</taxon>
        <taxon>Diplocarpon</taxon>
    </lineage>
</organism>
<keyword evidence="3" id="KW-1185">Reference proteome</keyword>